<name>A0A0E9Y0F7_ANGAN</name>
<dbReference type="EMBL" id="GBXM01001164">
    <property type="protein sequence ID" value="JAI07414.1"/>
    <property type="molecule type" value="Transcribed_RNA"/>
</dbReference>
<dbReference type="AlphaFoldDB" id="A0A0E9Y0F7"/>
<proteinExistence type="predicted"/>
<evidence type="ECO:0000313" key="1">
    <source>
        <dbReference type="EMBL" id="JAI07414.1"/>
    </source>
</evidence>
<accession>A0A0E9Y0F7</accession>
<reference evidence="1" key="2">
    <citation type="journal article" date="2015" name="Fish Shellfish Immunol.">
        <title>Early steps in the European eel (Anguilla anguilla)-Vibrio vulnificus interaction in the gills: Role of the RtxA13 toxin.</title>
        <authorList>
            <person name="Callol A."/>
            <person name="Pajuelo D."/>
            <person name="Ebbesson L."/>
            <person name="Teles M."/>
            <person name="MacKenzie S."/>
            <person name="Amaro C."/>
        </authorList>
    </citation>
    <scope>NUCLEOTIDE SEQUENCE</scope>
</reference>
<protein>
    <submittedName>
        <fullName evidence="1">Uncharacterized protein</fullName>
    </submittedName>
</protein>
<sequence length="101" mass="11008">MYDGTAKPTIGTLKLGVRISLGITKLNAGNSAVKGATSMFNRGTVYPGIVKLLCNELEVSILNFSYCSLAWMYEEVTRATAMSLPSTKFWFIIFALTSMAL</sequence>
<reference evidence="1" key="1">
    <citation type="submission" date="2014-11" db="EMBL/GenBank/DDBJ databases">
        <authorList>
            <person name="Amaro Gonzalez C."/>
        </authorList>
    </citation>
    <scope>NUCLEOTIDE SEQUENCE</scope>
</reference>
<organism evidence="1">
    <name type="scientific">Anguilla anguilla</name>
    <name type="common">European freshwater eel</name>
    <name type="synonym">Muraena anguilla</name>
    <dbReference type="NCBI Taxonomy" id="7936"/>
    <lineage>
        <taxon>Eukaryota</taxon>
        <taxon>Metazoa</taxon>
        <taxon>Chordata</taxon>
        <taxon>Craniata</taxon>
        <taxon>Vertebrata</taxon>
        <taxon>Euteleostomi</taxon>
        <taxon>Actinopterygii</taxon>
        <taxon>Neopterygii</taxon>
        <taxon>Teleostei</taxon>
        <taxon>Anguilliformes</taxon>
        <taxon>Anguillidae</taxon>
        <taxon>Anguilla</taxon>
    </lineage>
</organism>